<feature type="transmembrane region" description="Helical" evidence="1">
    <location>
        <begin position="7"/>
        <end position="32"/>
    </location>
</feature>
<dbReference type="PROSITE" id="PS00786">
    <property type="entry name" value="5_NUCLEOTIDASE_2"/>
    <property type="match status" value="1"/>
</dbReference>
<name>M4VDK6_9BACT</name>
<evidence type="ECO:0000256" key="1">
    <source>
        <dbReference type="SAM" id="Phobius"/>
    </source>
</evidence>
<dbReference type="InterPro" id="IPR006146">
    <property type="entry name" value="5'-Nucleotdase_CS"/>
</dbReference>
<evidence type="ECO:0000313" key="2">
    <source>
        <dbReference type="EMBL" id="AGH96560.1"/>
    </source>
</evidence>
<dbReference type="Proteomes" id="UP000012040">
    <property type="component" value="Chromosome"/>
</dbReference>
<dbReference type="EMBL" id="CP003537">
    <property type="protein sequence ID" value="AGH96560.1"/>
    <property type="molecule type" value="Genomic_DNA"/>
</dbReference>
<keyword evidence="1" id="KW-0812">Transmembrane</keyword>
<organism evidence="2 3">
    <name type="scientific">Pseudobdellovibrio exovorus JSS</name>
    <dbReference type="NCBI Taxonomy" id="1184267"/>
    <lineage>
        <taxon>Bacteria</taxon>
        <taxon>Pseudomonadati</taxon>
        <taxon>Bdellovibrionota</taxon>
        <taxon>Bdellovibrionia</taxon>
        <taxon>Bdellovibrionales</taxon>
        <taxon>Pseudobdellovibrionaceae</taxon>
        <taxon>Pseudobdellovibrio</taxon>
    </lineage>
</organism>
<dbReference type="GO" id="GO:0016788">
    <property type="term" value="F:hydrolase activity, acting on ester bonds"/>
    <property type="evidence" value="ECO:0007669"/>
    <property type="project" value="InterPro"/>
</dbReference>
<keyword evidence="1" id="KW-1133">Transmembrane helix</keyword>
<dbReference type="STRING" id="1184267.A11Q_2344"/>
<sequence length="367" mass="42194">MSKFKVLLINVAVLTAILVLMELLASLSFLYIKKPDHIYNYSYMTSYDYDPYLGFRAYPYPMYGQMDRLNPKSIVLLGGSTANGVGVVDRERAFFRYLEDDLKAKWGSETNLINLGVPGYVSNQESASYKNYIFNKKIIPQVIISLTGFNDAYFYLFRTLPIGNHEFNYAFELVFKKGYPDPDKTSEKVKNFVRKSNIFTLYHVMTSKTKPASPIQLSSDIHDPFQTTLEGPSSQLIQEVADNFLNNVLATALLANKKGSKYVVVLQPNYYYGGELTVIENEWYGNMDDLHRWIEDVRRREEAFEHFYSLVLKGLIEFKKQGLLDYLDYRGILADAGPVYKDPVHFNEHASEILGRELARELAKIVK</sequence>
<dbReference type="Gene3D" id="3.40.50.1110">
    <property type="entry name" value="SGNH hydrolase"/>
    <property type="match status" value="1"/>
</dbReference>
<evidence type="ECO:0000313" key="3">
    <source>
        <dbReference type="Proteomes" id="UP000012040"/>
    </source>
</evidence>
<protein>
    <submittedName>
        <fullName evidence="2">Uncharacterized protein</fullName>
    </submittedName>
</protein>
<dbReference type="HOGENOM" id="CLU_753689_0_0_7"/>
<dbReference type="InterPro" id="IPR036514">
    <property type="entry name" value="SGNH_hydro_sf"/>
</dbReference>
<keyword evidence="1" id="KW-0472">Membrane</keyword>
<dbReference type="SUPFAM" id="SSF52266">
    <property type="entry name" value="SGNH hydrolase"/>
    <property type="match status" value="1"/>
</dbReference>
<dbReference type="RefSeq" id="WP_015471050.1">
    <property type="nucleotide sequence ID" value="NC_020813.1"/>
</dbReference>
<keyword evidence="3" id="KW-1185">Reference proteome</keyword>
<gene>
    <name evidence="2" type="ORF">A11Q_2344</name>
</gene>
<reference evidence="2 3" key="1">
    <citation type="journal article" date="2013" name="ISME J.">
        <title>By their genes ye shall know them: genomic signatures of predatory bacteria.</title>
        <authorList>
            <person name="Pasternak Z."/>
            <person name="Pietrokovski S."/>
            <person name="Rotem O."/>
            <person name="Gophna U."/>
            <person name="Lurie-Weinberger M.N."/>
            <person name="Jurkevitch E."/>
        </authorList>
    </citation>
    <scope>NUCLEOTIDE SEQUENCE [LARGE SCALE GENOMIC DNA]</scope>
    <source>
        <strain evidence="2 3">JSS</strain>
    </source>
</reference>
<proteinExistence type="predicted"/>
<dbReference type="GO" id="GO:0000166">
    <property type="term" value="F:nucleotide binding"/>
    <property type="evidence" value="ECO:0007669"/>
    <property type="project" value="InterPro"/>
</dbReference>
<dbReference type="KEGG" id="bex:A11Q_2344"/>
<dbReference type="CDD" id="cd00229">
    <property type="entry name" value="SGNH_hydrolase"/>
    <property type="match status" value="1"/>
</dbReference>
<accession>M4VDK6</accession>
<dbReference type="GO" id="GO:0046872">
    <property type="term" value="F:metal ion binding"/>
    <property type="evidence" value="ECO:0007669"/>
    <property type="project" value="InterPro"/>
</dbReference>
<dbReference type="PATRIC" id="fig|1184267.3.peg.2377"/>
<dbReference type="AlphaFoldDB" id="M4VDK6"/>